<feature type="compositionally biased region" description="Basic residues" evidence="9">
    <location>
        <begin position="837"/>
        <end position="855"/>
    </location>
</feature>
<evidence type="ECO:0000313" key="12">
    <source>
        <dbReference type="EMBL" id="KAL0871308.1"/>
    </source>
</evidence>
<feature type="domain" description="RRM" evidence="11">
    <location>
        <begin position="240"/>
        <end position="318"/>
    </location>
</feature>
<feature type="compositionally biased region" description="Low complexity" evidence="9">
    <location>
        <begin position="769"/>
        <end position="788"/>
    </location>
</feature>
<evidence type="ECO:0000256" key="2">
    <source>
        <dbReference type="ARBA" id="ARBA00004123"/>
    </source>
</evidence>
<feature type="domain" description="PPIase cyclophilin-type" evidence="10">
    <location>
        <begin position="1"/>
        <end position="161"/>
    </location>
</feature>
<dbReference type="InterPro" id="IPR012677">
    <property type="entry name" value="Nucleotide-bd_a/b_plait_sf"/>
</dbReference>
<dbReference type="PANTHER" id="PTHR45843:SF1">
    <property type="entry name" value="PEPTIDYL-PROLYL CIS-TRANS ISOMERASE-LIKE 4"/>
    <property type="match status" value="1"/>
</dbReference>
<evidence type="ECO:0000256" key="9">
    <source>
        <dbReference type="SAM" id="MobiDB-lite"/>
    </source>
</evidence>
<dbReference type="Proteomes" id="UP001549920">
    <property type="component" value="Unassembled WGS sequence"/>
</dbReference>
<dbReference type="Gene3D" id="2.40.100.10">
    <property type="entry name" value="Cyclophilin-like"/>
    <property type="match status" value="1"/>
</dbReference>
<evidence type="ECO:0000256" key="7">
    <source>
        <dbReference type="ARBA" id="ARBA00023242"/>
    </source>
</evidence>
<sequence>MAVVIETTLGDITVDLYLEQRPVTCLNFLKLCKMKYYNFNLFHTIRSGFIAQTGDPTGEGSGGESIFGLLEGPEKRFFSGEKMPKIRHTNTGLLSMVCTGDMMVGSQFFFTLGTDLDSLDGVHCVIGEVTEGHEVLRKLNEAICDETHRPYQDVRITHTVVLEDPFSDPPGLRAPSRSPSPCPERLKGGRIAPDEELDETQGKSAQEIQEIIEEKEAKARATILEIVGDLPDADIAPPENVLFVCKLNPVTTDEDLEIIFSRFGKIESCEVIRDKKTGDSLQYAFIEFADKKSCEDAYFKMDNVLIDDRRIHVDFSQSVSKMRWLGKGRGVQHFDDDEIKDNSFKQKATKPNNEQRSRDRKSIRDDDREKEKHKRHREENNRDHEKNYERKNKGRENDRRDRSSSKEKYGDKYKRISKPDDVRREKMQRGRSKSIEKDNEVRKQKRDNDFEKKNKAEDARREKNYRDRSRSIERRNEKRQQNQEKEYDKQNKAESRKEKNGRERERNHLDDDERKHDTDVIYERKSRTSAVRKEVYSSSNRSGYDRNIEHEKDYERRSNVNDSRREKNFRERSNSVEINDKEIRQEYGKKIKADDGRRERSNSKERSKTSRQRSTAEVYRNREQKNSDYENYDTGSKKNEQKESYKRNKSDSHKANNKSPSRNRDNSTDNDRASHRDRNDRIKEVESNEKSRERTEKDLSQNKGRKRQLEVSKHTSNKKQKKSKREGGEPLTPSPTERKEKTKSKKSEKGKNNVKNEKNKKKKRKESTSSDSSTSESSSSSDSSSSSESDNKKKRLKRKRKYSSSSSSDSSDSSSSSSSSSDSSSDSSSSSSGSEKNKRRKKNVKRKVVKKIKKK</sequence>
<keyword evidence="13" id="KW-1185">Reference proteome</keyword>
<feature type="compositionally biased region" description="Basic and acidic residues" evidence="9">
    <location>
        <begin position="635"/>
        <end position="654"/>
    </location>
</feature>
<dbReference type="Pfam" id="PF00076">
    <property type="entry name" value="RRM_1"/>
    <property type="match status" value="1"/>
</dbReference>
<dbReference type="CDD" id="cd12235">
    <property type="entry name" value="RRM_PPIL4"/>
    <property type="match status" value="1"/>
</dbReference>
<feature type="compositionally biased region" description="Basic and acidic residues" evidence="9">
    <location>
        <begin position="619"/>
        <end position="628"/>
    </location>
</feature>
<evidence type="ECO:0000256" key="6">
    <source>
        <dbReference type="ARBA" id="ARBA00023235"/>
    </source>
</evidence>
<feature type="compositionally biased region" description="Basic and acidic residues" evidence="9">
    <location>
        <begin position="353"/>
        <end position="370"/>
    </location>
</feature>
<comment type="caution">
    <text evidence="12">The sequence shown here is derived from an EMBL/GenBank/DDBJ whole genome shotgun (WGS) entry which is preliminary data.</text>
</comment>
<dbReference type="InterPro" id="IPR000504">
    <property type="entry name" value="RRM_dom"/>
</dbReference>
<feature type="compositionally biased region" description="Basic residues" evidence="9">
    <location>
        <begin position="715"/>
        <end position="724"/>
    </location>
</feature>
<keyword evidence="6" id="KW-0413">Isomerase</keyword>
<dbReference type="InterPro" id="IPR002130">
    <property type="entry name" value="Cyclophilin-type_PPIase_dom"/>
</dbReference>
<dbReference type="SUPFAM" id="SSF54928">
    <property type="entry name" value="RNA-binding domain, RBD"/>
    <property type="match status" value="1"/>
</dbReference>
<protein>
    <recommendedName>
        <fullName evidence="3">peptidylprolyl isomerase</fullName>
        <ecNumber evidence="3">5.2.1.8</ecNumber>
    </recommendedName>
</protein>
<dbReference type="SUPFAM" id="SSF50891">
    <property type="entry name" value="Cyclophilin-like"/>
    <property type="match status" value="1"/>
</dbReference>
<evidence type="ECO:0000256" key="5">
    <source>
        <dbReference type="ARBA" id="ARBA00023110"/>
    </source>
</evidence>
<feature type="region of interest" description="Disordered" evidence="9">
    <location>
        <begin position="165"/>
        <end position="202"/>
    </location>
</feature>
<evidence type="ECO:0000256" key="1">
    <source>
        <dbReference type="ARBA" id="ARBA00000971"/>
    </source>
</evidence>
<feature type="compositionally biased region" description="Basic and acidic residues" evidence="9">
    <location>
        <begin position="543"/>
        <end position="608"/>
    </location>
</feature>
<evidence type="ECO:0000256" key="3">
    <source>
        <dbReference type="ARBA" id="ARBA00013194"/>
    </source>
</evidence>
<comment type="subcellular location">
    <subcellularLocation>
        <location evidence="2">Nucleus</location>
    </subcellularLocation>
</comment>
<comment type="catalytic activity">
    <reaction evidence="1">
        <text>[protein]-peptidylproline (omega=180) = [protein]-peptidylproline (omega=0)</text>
        <dbReference type="Rhea" id="RHEA:16237"/>
        <dbReference type="Rhea" id="RHEA-COMP:10747"/>
        <dbReference type="Rhea" id="RHEA-COMP:10748"/>
        <dbReference type="ChEBI" id="CHEBI:83833"/>
        <dbReference type="ChEBI" id="CHEBI:83834"/>
        <dbReference type="EC" id="5.2.1.8"/>
    </reaction>
</comment>
<dbReference type="SMART" id="SM00360">
    <property type="entry name" value="RRM"/>
    <property type="match status" value="1"/>
</dbReference>
<organism evidence="12 13">
    <name type="scientific">Loxostege sticticalis</name>
    <name type="common">Beet webworm moth</name>
    <dbReference type="NCBI Taxonomy" id="481309"/>
    <lineage>
        <taxon>Eukaryota</taxon>
        <taxon>Metazoa</taxon>
        <taxon>Ecdysozoa</taxon>
        <taxon>Arthropoda</taxon>
        <taxon>Hexapoda</taxon>
        <taxon>Insecta</taxon>
        <taxon>Pterygota</taxon>
        <taxon>Neoptera</taxon>
        <taxon>Endopterygota</taxon>
        <taxon>Lepidoptera</taxon>
        <taxon>Glossata</taxon>
        <taxon>Ditrysia</taxon>
        <taxon>Pyraloidea</taxon>
        <taxon>Crambidae</taxon>
        <taxon>Pyraustinae</taxon>
        <taxon>Loxostege</taxon>
    </lineage>
</organism>
<dbReference type="PANTHER" id="PTHR45843">
    <property type="entry name" value="PEPTIDYL-PROLYL CIS-TRANS ISOMERASE-LIKE 4"/>
    <property type="match status" value="1"/>
</dbReference>
<dbReference type="InterPro" id="IPR029000">
    <property type="entry name" value="Cyclophilin-like_dom_sf"/>
</dbReference>
<dbReference type="Pfam" id="PF00160">
    <property type="entry name" value="Pro_isomerase"/>
    <property type="match status" value="1"/>
</dbReference>
<dbReference type="InterPro" id="IPR035538">
    <property type="entry name" value="Cyclophilin_PPIL4"/>
</dbReference>
<evidence type="ECO:0000259" key="11">
    <source>
        <dbReference type="PROSITE" id="PS50102"/>
    </source>
</evidence>
<reference evidence="12 13" key="1">
    <citation type="submission" date="2024-06" db="EMBL/GenBank/DDBJ databases">
        <title>A chromosome-level genome assembly of beet webworm, Loxostege sticticalis.</title>
        <authorList>
            <person name="Zhang Y."/>
        </authorList>
    </citation>
    <scope>NUCLEOTIDE SEQUENCE [LARGE SCALE GENOMIC DNA]</scope>
    <source>
        <strain evidence="12">AQ026</strain>
        <tissue evidence="12">Whole body</tissue>
    </source>
</reference>
<feature type="compositionally biased region" description="Basic residues" evidence="9">
    <location>
        <begin position="792"/>
        <end position="802"/>
    </location>
</feature>
<dbReference type="CDD" id="cd01921">
    <property type="entry name" value="cyclophilin_RRM"/>
    <property type="match status" value="1"/>
</dbReference>
<feature type="compositionally biased region" description="Low complexity" evidence="9">
    <location>
        <begin position="803"/>
        <end position="832"/>
    </location>
</feature>
<accession>A0ABR3HLM9</accession>
<evidence type="ECO:0000256" key="8">
    <source>
        <dbReference type="PROSITE-ProRule" id="PRU00176"/>
    </source>
</evidence>
<evidence type="ECO:0000313" key="13">
    <source>
        <dbReference type="Proteomes" id="UP001549920"/>
    </source>
</evidence>
<gene>
    <name evidence="12" type="ORF">ABMA27_005053</name>
</gene>
<dbReference type="PROSITE" id="PS50072">
    <property type="entry name" value="CSA_PPIASE_2"/>
    <property type="match status" value="1"/>
</dbReference>
<evidence type="ECO:0000259" key="10">
    <source>
        <dbReference type="PROSITE" id="PS50072"/>
    </source>
</evidence>
<proteinExistence type="predicted"/>
<dbReference type="InterPro" id="IPR035979">
    <property type="entry name" value="RBD_domain_sf"/>
</dbReference>
<dbReference type="InterPro" id="IPR035542">
    <property type="entry name" value="CRIP"/>
</dbReference>
<dbReference type="PRINTS" id="PR00153">
    <property type="entry name" value="CSAPPISMRASE"/>
</dbReference>
<feature type="compositionally biased region" description="Basic and acidic residues" evidence="9">
    <location>
        <begin position="736"/>
        <end position="757"/>
    </location>
</feature>
<dbReference type="EMBL" id="JBEUOH010000017">
    <property type="protein sequence ID" value="KAL0871308.1"/>
    <property type="molecule type" value="Genomic_DNA"/>
</dbReference>
<feature type="compositionally biased region" description="Basic and acidic residues" evidence="9">
    <location>
        <begin position="377"/>
        <end position="535"/>
    </location>
</feature>
<keyword evidence="5" id="KW-0697">Rotamase</keyword>
<dbReference type="EC" id="5.2.1.8" evidence="3"/>
<name>A0ABR3HLM9_LOXSC</name>
<keyword evidence="7" id="KW-0539">Nucleus</keyword>
<feature type="compositionally biased region" description="Basic and acidic residues" evidence="9">
    <location>
        <begin position="662"/>
        <end position="700"/>
    </location>
</feature>
<keyword evidence="4 8" id="KW-0694">RNA-binding</keyword>
<dbReference type="Gene3D" id="3.30.70.330">
    <property type="match status" value="1"/>
</dbReference>
<feature type="region of interest" description="Disordered" evidence="9">
    <location>
        <begin position="335"/>
        <end position="855"/>
    </location>
</feature>
<evidence type="ECO:0000256" key="4">
    <source>
        <dbReference type="ARBA" id="ARBA00022884"/>
    </source>
</evidence>
<dbReference type="PROSITE" id="PS50102">
    <property type="entry name" value="RRM"/>
    <property type="match status" value="1"/>
</dbReference>